<protein>
    <submittedName>
        <fullName evidence="1 2">Uncharacterized protein</fullName>
    </submittedName>
</protein>
<dbReference type="PANTHER" id="PTHR33240">
    <property type="entry name" value="OS08G0508500 PROTEIN"/>
    <property type="match status" value="1"/>
</dbReference>
<evidence type="ECO:0000313" key="3">
    <source>
        <dbReference type="Proteomes" id="UP000008827"/>
    </source>
</evidence>
<reference evidence="1" key="3">
    <citation type="submission" date="2018-07" db="EMBL/GenBank/DDBJ databases">
        <title>WGS assembly of Glycine max.</title>
        <authorList>
            <person name="Schmutz J."/>
            <person name="Cannon S."/>
            <person name="Schlueter J."/>
            <person name="Ma J."/>
            <person name="Mitros T."/>
            <person name="Nelson W."/>
            <person name="Hyten D."/>
            <person name="Song Q."/>
            <person name="Thelen J."/>
            <person name="Cheng J."/>
            <person name="Xu D."/>
            <person name="Hellsten U."/>
            <person name="May G."/>
            <person name="Yu Y."/>
            <person name="Sakurai T."/>
            <person name="Umezawa T."/>
            <person name="Bhattacharyya M."/>
            <person name="Sandhu D."/>
            <person name="Valliyodan B."/>
            <person name="Lindquist E."/>
            <person name="Peto M."/>
            <person name="Grant D."/>
            <person name="Shu S."/>
            <person name="Goodstein D."/>
            <person name="Barry K."/>
            <person name="Futrell-Griggs M."/>
            <person name="Abernathy B."/>
            <person name="Du J."/>
            <person name="Tian Z."/>
            <person name="Zhu L."/>
            <person name="Gill N."/>
            <person name="Joshi T."/>
            <person name="Libault M."/>
            <person name="Sethuraman A."/>
            <person name="Zhang X."/>
            <person name="Shinozaki K."/>
            <person name="Nguyen H."/>
            <person name="Wing R."/>
            <person name="Cregan P."/>
            <person name="Specht J."/>
            <person name="Grimwood J."/>
            <person name="Rokhsar D."/>
            <person name="Stacey G."/>
            <person name="Shoemaker R."/>
            <person name="Jackson S."/>
        </authorList>
    </citation>
    <scope>NUCLEOTIDE SEQUENCE</scope>
    <source>
        <tissue evidence="1">Callus</tissue>
    </source>
</reference>
<evidence type="ECO:0000313" key="1">
    <source>
        <dbReference type="EMBL" id="KRH45867.1"/>
    </source>
</evidence>
<dbReference type="InParanoid" id="A0A0R0J1D0"/>
<gene>
    <name evidence="1" type="ORF">GLYMA_08G297600</name>
</gene>
<keyword evidence="3" id="KW-1185">Reference proteome</keyword>
<reference evidence="2" key="2">
    <citation type="submission" date="2018-02" db="UniProtKB">
        <authorList>
            <consortium name="EnsemblPlants"/>
        </authorList>
    </citation>
    <scope>IDENTIFICATION</scope>
    <source>
        <strain evidence="2">Williams 82</strain>
    </source>
</reference>
<dbReference type="Proteomes" id="UP000008827">
    <property type="component" value="Chromosome 8"/>
</dbReference>
<dbReference type="SMR" id="A0A0R0J1D0"/>
<dbReference type="EnsemblPlants" id="KRH45867">
    <property type="protein sequence ID" value="KRH45867"/>
    <property type="gene ID" value="GLYMA_08G297600"/>
</dbReference>
<proteinExistence type="predicted"/>
<dbReference type="Gramene" id="KRH45867">
    <property type="protein sequence ID" value="KRH45867"/>
    <property type="gene ID" value="GLYMA_08G297600"/>
</dbReference>
<reference evidence="1 2" key="1">
    <citation type="journal article" date="2010" name="Nature">
        <title>Genome sequence of the palaeopolyploid soybean.</title>
        <authorList>
            <person name="Schmutz J."/>
            <person name="Cannon S.B."/>
            <person name="Schlueter J."/>
            <person name="Ma J."/>
            <person name="Mitros T."/>
            <person name="Nelson W."/>
            <person name="Hyten D.L."/>
            <person name="Song Q."/>
            <person name="Thelen J.J."/>
            <person name="Cheng J."/>
            <person name="Xu D."/>
            <person name="Hellsten U."/>
            <person name="May G.D."/>
            <person name="Yu Y."/>
            <person name="Sakurai T."/>
            <person name="Umezawa T."/>
            <person name="Bhattacharyya M.K."/>
            <person name="Sandhu D."/>
            <person name="Valliyodan B."/>
            <person name="Lindquist E."/>
            <person name="Peto M."/>
            <person name="Grant D."/>
            <person name="Shu S."/>
            <person name="Goodstein D."/>
            <person name="Barry K."/>
            <person name="Futrell-Griggs M."/>
            <person name="Abernathy B."/>
            <person name="Du J."/>
            <person name="Tian Z."/>
            <person name="Zhu L."/>
            <person name="Gill N."/>
            <person name="Joshi T."/>
            <person name="Libault M."/>
            <person name="Sethuraman A."/>
            <person name="Zhang X.-C."/>
            <person name="Shinozaki K."/>
            <person name="Nguyen H.T."/>
            <person name="Wing R.A."/>
            <person name="Cregan P."/>
            <person name="Specht J."/>
            <person name="Grimwood J."/>
            <person name="Rokhsar D."/>
            <person name="Stacey G."/>
            <person name="Shoemaker R.C."/>
            <person name="Jackson S.A."/>
        </authorList>
    </citation>
    <scope>NUCLEOTIDE SEQUENCE</scope>
    <source>
        <strain evidence="2">cv. Williams 82</strain>
        <tissue evidence="1">Callus</tissue>
    </source>
</reference>
<dbReference type="EMBL" id="CM000841">
    <property type="protein sequence ID" value="KRH45867.1"/>
    <property type="molecule type" value="Genomic_DNA"/>
</dbReference>
<sequence length="337" mass="39077">MTQKSFDYSSEMDTAHNVFTLLRLHHEIELDRNIENRRRSNQIQPHNIFATLTKLQAHIAEMEHRHEEELRKLKVDHDQLGAHVRRHQGDEHSAHTINECTQGESHPCQTNNTLDDHNISHGSKYERYTPLIVNRAVILKEVFNAKIPTQLPSIPPPRLGLDRTKQYRGIDVNCVDIQSPRSLPPMTFIDKDFKGINPINQDDPMVVSIVIANFMVSKVLIYHDSSTDILYWKTFQRLEVSPDMIQPHYGSLLGFVRDRVETRGYVDLMITFGLGKLSWSFTIRYLIVDADTFYFALIGRKTLNELEAIVSTPHLKMKFPTLTREIVTIEENQKQAR</sequence>
<accession>A0A0R0J1D0</accession>
<evidence type="ECO:0000313" key="2">
    <source>
        <dbReference type="EnsemblPlants" id="KRH45867"/>
    </source>
</evidence>
<dbReference type="AlphaFoldDB" id="A0A0R0J1D0"/>
<name>A0A0R0J1D0_SOYBN</name>
<organism evidence="1">
    <name type="scientific">Glycine max</name>
    <name type="common">Soybean</name>
    <name type="synonym">Glycine hispida</name>
    <dbReference type="NCBI Taxonomy" id="3847"/>
    <lineage>
        <taxon>Eukaryota</taxon>
        <taxon>Viridiplantae</taxon>
        <taxon>Streptophyta</taxon>
        <taxon>Embryophyta</taxon>
        <taxon>Tracheophyta</taxon>
        <taxon>Spermatophyta</taxon>
        <taxon>Magnoliopsida</taxon>
        <taxon>eudicotyledons</taxon>
        <taxon>Gunneridae</taxon>
        <taxon>Pentapetalae</taxon>
        <taxon>rosids</taxon>
        <taxon>fabids</taxon>
        <taxon>Fabales</taxon>
        <taxon>Fabaceae</taxon>
        <taxon>Papilionoideae</taxon>
        <taxon>50 kb inversion clade</taxon>
        <taxon>NPAAA clade</taxon>
        <taxon>indigoferoid/millettioid clade</taxon>
        <taxon>Phaseoleae</taxon>
        <taxon>Glycine</taxon>
        <taxon>Glycine subgen. Soja</taxon>
    </lineage>
</organism>
<dbReference type="PANTHER" id="PTHR33240:SF15">
    <property type="entry name" value="GAG-PRO-LIKE PROTEIN"/>
    <property type="match status" value="1"/>
</dbReference>